<evidence type="ECO:0000313" key="3">
    <source>
        <dbReference type="EMBL" id="SCY35530.1"/>
    </source>
</evidence>
<keyword evidence="4" id="KW-1185">Reference proteome</keyword>
<evidence type="ECO:0000256" key="1">
    <source>
        <dbReference type="SAM" id="SignalP"/>
    </source>
</evidence>
<dbReference type="OrthoDB" id="2004985at2"/>
<dbReference type="Pfam" id="PF07007">
    <property type="entry name" value="LprI"/>
    <property type="match status" value="1"/>
</dbReference>
<organism evidence="3 4">
    <name type="scientific">Butyrivibrio hungatei</name>
    <dbReference type="NCBI Taxonomy" id="185008"/>
    <lineage>
        <taxon>Bacteria</taxon>
        <taxon>Bacillati</taxon>
        <taxon>Bacillota</taxon>
        <taxon>Clostridia</taxon>
        <taxon>Lachnospirales</taxon>
        <taxon>Lachnospiraceae</taxon>
        <taxon>Butyrivibrio</taxon>
    </lineage>
</organism>
<feature type="chain" id="PRO_5038333211" description="Lysozyme inhibitor LprI-like N-terminal domain-containing protein" evidence="1">
    <location>
        <begin position="24"/>
        <end position="326"/>
    </location>
</feature>
<reference evidence="4" key="1">
    <citation type="submission" date="2016-10" db="EMBL/GenBank/DDBJ databases">
        <authorList>
            <person name="Varghese N."/>
            <person name="Submissions S."/>
        </authorList>
    </citation>
    <scope>NUCLEOTIDE SEQUENCE [LARGE SCALE GENOMIC DNA]</scope>
    <source>
        <strain evidence="4">XBD2006</strain>
    </source>
</reference>
<gene>
    <name evidence="3" type="ORF">SAMN02910451_02284</name>
</gene>
<dbReference type="PROSITE" id="PS51257">
    <property type="entry name" value="PROKAR_LIPOPROTEIN"/>
    <property type="match status" value="1"/>
</dbReference>
<dbReference type="InterPro" id="IPR009739">
    <property type="entry name" value="LprI-like_N"/>
</dbReference>
<evidence type="ECO:0000313" key="4">
    <source>
        <dbReference type="Proteomes" id="UP000183047"/>
    </source>
</evidence>
<sequence length="326" mass="36225">MTKKYLSASILSCICMTVTGCGAGASNAAVSPAESIGKEVISADASAEYTTPEASTEDASLVPIDEWEENWKEIMGEEEEVEADYDESQYDEEIVKSKVDEVIKNSKSIAEEIEGIEKIANYYNGYHFDADISQMEMNAVSGAEPYTWELELDSLLKRALEEADASKKEEIQAEQKKWKADFDRCYDVLEYEEGSWVPMQNCELDARFLKNRCYMLAKTLSDIKGDNYELPKRYFMDNAYVSDNGMLDISEGMEGGSIAITVVVDGKEVGQLAYDPLINDTTIEFKAQSGIEGKITYGWDGATLSITKSVNKVIPKGTELKFPTAL</sequence>
<feature type="domain" description="Lysozyme inhibitor LprI-like N-terminal" evidence="2">
    <location>
        <begin position="133"/>
        <end position="216"/>
    </location>
</feature>
<keyword evidence="1" id="KW-0732">Signal</keyword>
<proteinExistence type="predicted"/>
<feature type="signal peptide" evidence="1">
    <location>
        <begin position="1"/>
        <end position="23"/>
    </location>
</feature>
<accession>A0A1G5F9H1</accession>
<dbReference type="AlphaFoldDB" id="A0A1G5F9H1"/>
<name>A0A1G5F9H1_9FIRM</name>
<dbReference type="EMBL" id="FMUR01000014">
    <property type="protein sequence ID" value="SCY35530.1"/>
    <property type="molecule type" value="Genomic_DNA"/>
</dbReference>
<dbReference type="RefSeq" id="WP_026668111.1">
    <property type="nucleotide sequence ID" value="NZ_FMUR01000014.1"/>
</dbReference>
<dbReference type="Proteomes" id="UP000183047">
    <property type="component" value="Unassembled WGS sequence"/>
</dbReference>
<protein>
    <recommendedName>
        <fullName evidence="2">Lysozyme inhibitor LprI-like N-terminal domain-containing protein</fullName>
    </recommendedName>
</protein>
<evidence type="ECO:0000259" key="2">
    <source>
        <dbReference type="Pfam" id="PF07007"/>
    </source>
</evidence>